<dbReference type="NCBIfam" id="NF006740">
    <property type="entry name" value="PRK09268.1"/>
    <property type="match status" value="1"/>
</dbReference>
<dbReference type="STRING" id="38302.SAMN04488535_0959"/>
<dbReference type="RefSeq" id="WP_407922417.1">
    <property type="nucleotide sequence ID" value="NZ_LT629700.1"/>
</dbReference>
<comment type="similarity">
    <text evidence="1 5">Belongs to the thiolase-like superfamily. Thiolase family.</text>
</comment>
<dbReference type="PIRSF" id="PIRSF000429">
    <property type="entry name" value="Ac-CoA_Ac_transf"/>
    <property type="match status" value="1"/>
</dbReference>
<evidence type="ECO:0000259" key="6">
    <source>
        <dbReference type="Pfam" id="PF00108"/>
    </source>
</evidence>
<dbReference type="InterPro" id="IPR002155">
    <property type="entry name" value="Thiolase"/>
</dbReference>
<feature type="active site" description="Proton acceptor" evidence="4">
    <location>
        <position position="388"/>
    </location>
</feature>
<evidence type="ECO:0000256" key="1">
    <source>
        <dbReference type="ARBA" id="ARBA00010982"/>
    </source>
</evidence>
<dbReference type="Proteomes" id="UP000199350">
    <property type="component" value="Chromosome I"/>
</dbReference>
<dbReference type="Gene3D" id="3.40.47.10">
    <property type="match status" value="1"/>
</dbReference>
<dbReference type="InterPro" id="IPR020616">
    <property type="entry name" value="Thiolase_N"/>
</dbReference>
<dbReference type="InterPro" id="IPR020617">
    <property type="entry name" value="Thiolase_C"/>
</dbReference>
<sequence>MNQPRRVAILGGNRIPFARSNKEYANASNQDMLTATLDGLVARYGLQDERLGLVAGGAVIKHARDFNLVRESVLGSALAPTTPALDLQHACGTSLTASILVSDAIALGRIEAGIGCGTDTTSDAPLAVNDTLRKTLIKASNAKKPLDQVKLFGSIRPNQLAPEQPQNGEPRTGLSMGEHAAITAREMDISREAQDELAAASHQNLAKAYNEGFFEDLVTPYLGVTRDTNLRPDSTVEKLATLKPVFGKKDAIEHGGTATMTAGNSTPLTDGAAAVLLGTEEWGREHGLEAQAFIVDSELGAVDFVSGKDGLLMAPTYAVPRLLARQGLTLQDFDFYEIHEAFASQVLATLKAWEDETYCRERLGLDAPLGSIDRSKLNVKGSSLAAGHPFAATGARILASAAKTLVENGGGRTLISVCAAGGQGVVAIIER</sequence>
<feature type="domain" description="Thiolase N-terminal" evidence="6">
    <location>
        <begin position="7"/>
        <end position="280"/>
    </location>
</feature>
<evidence type="ECO:0000256" key="5">
    <source>
        <dbReference type="RuleBase" id="RU003557"/>
    </source>
</evidence>
<dbReference type="CDD" id="cd00751">
    <property type="entry name" value="thiolase"/>
    <property type="match status" value="1"/>
</dbReference>
<dbReference type="GO" id="GO:0005829">
    <property type="term" value="C:cytosol"/>
    <property type="evidence" value="ECO:0007669"/>
    <property type="project" value="TreeGrafter"/>
</dbReference>
<reference evidence="9" key="1">
    <citation type="submission" date="2016-10" db="EMBL/GenBank/DDBJ databases">
        <authorList>
            <person name="Varghese N."/>
            <person name="Submissions S."/>
        </authorList>
    </citation>
    <scope>NUCLEOTIDE SEQUENCE [LARGE SCALE GENOMIC DNA]</scope>
    <source>
        <strain evidence="9">DSM 20632</strain>
    </source>
</reference>
<keyword evidence="2 5" id="KW-0808">Transferase</keyword>
<dbReference type="Pfam" id="PF02803">
    <property type="entry name" value="Thiolase_C"/>
    <property type="match status" value="1"/>
</dbReference>
<dbReference type="InterPro" id="IPR050521">
    <property type="entry name" value="3-ketoacyl-CoA_Thiolase"/>
</dbReference>
<feature type="domain" description="Thiolase C-terminal" evidence="7">
    <location>
        <begin position="309"/>
        <end position="431"/>
    </location>
</feature>
<proteinExistence type="inferred from homology"/>
<dbReference type="NCBIfam" id="TIGR01930">
    <property type="entry name" value="AcCoA-C-Actrans"/>
    <property type="match status" value="1"/>
</dbReference>
<dbReference type="GO" id="GO:0016747">
    <property type="term" value="F:acyltransferase activity, transferring groups other than amino-acyl groups"/>
    <property type="evidence" value="ECO:0007669"/>
    <property type="project" value="InterPro"/>
</dbReference>
<protein>
    <submittedName>
        <fullName evidence="8">Acetyl-CoA C-acetyltransferase</fullName>
    </submittedName>
</protein>
<keyword evidence="9" id="KW-1185">Reference proteome</keyword>
<evidence type="ECO:0000256" key="2">
    <source>
        <dbReference type="ARBA" id="ARBA00022679"/>
    </source>
</evidence>
<evidence type="ECO:0000256" key="4">
    <source>
        <dbReference type="PIRSR" id="PIRSR000429-1"/>
    </source>
</evidence>
<dbReference type="SUPFAM" id="SSF53901">
    <property type="entry name" value="Thiolase-like"/>
    <property type="match status" value="2"/>
</dbReference>
<gene>
    <name evidence="8" type="ORF">SAMN04488535_0959</name>
</gene>
<dbReference type="PANTHER" id="PTHR42689:SF1">
    <property type="entry name" value="ACETYL-COA ACYLTRANSFERASE FADA2 (3-KETOACYL-COA THIOLASE) (BETA-KETOTHIOLASE)-RELATED"/>
    <property type="match status" value="1"/>
</dbReference>
<dbReference type="Pfam" id="PF00108">
    <property type="entry name" value="Thiolase_N"/>
    <property type="match status" value="1"/>
</dbReference>
<dbReference type="PANTHER" id="PTHR42689">
    <property type="entry name" value="ACETYL-COA ACYLTRANSFERASE FADA2 (3-KETOACYL-COA THIOLASE) (BETA-KETOTHIOLASE)-RELATED"/>
    <property type="match status" value="1"/>
</dbReference>
<organism evidence="8 9">
    <name type="scientific">Corynebacterium mycetoides</name>
    <dbReference type="NCBI Taxonomy" id="38302"/>
    <lineage>
        <taxon>Bacteria</taxon>
        <taxon>Bacillati</taxon>
        <taxon>Actinomycetota</taxon>
        <taxon>Actinomycetes</taxon>
        <taxon>Mycobacteriales</taxon>
        <taxon>Corynebacteriaceae</taxon>
        <taxon>Corynebacterium</taxon>
    </lineage>
</organism>
<evidence type="ECO:0000259" key="7">
    <source>
        <dbReference type="Pfam" id="PF02803"/>
    </source>
</evidence>
<feature type="active site" description="Acyl-thioester intermediate" evidence="4">
    <location>
        <position position="91"/>
    </location>
</feature>
<feature type="active site" description="Proton acceptor" evidence="4">
    <location>
        <position position="418"/>
    </location>
</feature>
<keyword evidence="3 5" id="KW-0012">Acyltransferase</keyword>
<dbReference type="AlphaFoldDB" id="A0A1G9ND06"/>
<dbReference type="EMBL" id="LT629700">
    <property type="protein sequence ID" value="SDL84211.1"/>
    <property type="molecule type" value="Genomic_DNA"/>
</dbReference>
<evidence type="ECO:0000313" key="8">
    <source>
        <dbReference type="EMBL" id="SDL84211.1"/>
    </source>
</evidence>
<accession>A0A1G9ND06</accession>
<evidence type="ECO:0000256" key="3">
    <source>
        <dbReference type="ARBA" id="ARBA00023315"/>
    </source>
</evidence>
<dbReference type="InterPro" id="IPR016039">
    <property type="entry name" value="Thiolase-like"/>
</dbReference>
<evidence type="ECO:0000313" key="9">
    <source>
        <dbReference type="Proteomes" id="UP000199350"/>
    </source>
</evidence>
<name>A0A1G9ND06_9CORY</name>